<proteinExistence type="predicted"/>
<sequence>MKFGGNVHHFVIHGRSKERSDAARTLDSMPGLESVAAVQNSASLHPSTEVAEWIPGSPRRSLAPASPRDDKIARVRPPRN</sequence>
<name>A0AA91F9J7_RHILI</name>
<reference evidence="2 3" key="1">
    <citation type="submission" date="2016-05" db="EMBL/GenBank/DDBJ databases">
        <authorList>
            <person name="Ramsay J.P."/>
        </authorList>
    </citation>
    <scope>NUCLEOTIDE SEQUENCE [LARGE SCALE GENOMIC DNA]</scope>
    <source>
        <strain evidence="2 3">NZP2042</strain>
    </source>
</reference>
<gene>
    <name evidence="2" type="ORF">A8145_12285</name>
</gene>
<evidence type="ECO:0000256" key="1">
    <source>
        <dbReference type="SAM" id="MobiDB-lite"/>
    </source>
</evidence>
<organism evidence="2 3">
    <name type="scientific">Rhizobium loti</name>
    <name type="common">Mesorhizobium loti</name>
    <dbReference type="NCBI Taxonomy" id="381"/>
    <lineage>
        <taxon>Bacteria</taxon>
        <taxon>Pseudomonadati</taxon>
        <taxon>Pseudomonadota</taxon>
        <taxon>Alphaproteobacteria</taxon>
        <taxon>Hyphomicrobiales</taxon>
        <taxon>Phyllobacteriaceae</taxon>
        <taxon>Mesorhizobium</taxon>
    </lineage>
</organism>
<comment type="caution">
    <text evidence="2">The sequence shown here is derived from an EMBL/GenBank/DDBJ whole genome shotgun (WGS) entry which is preliminary data.</text>
</comment>
<evidence type="ECO:0000313" key="3">
    <source>
        <dbReference type="Proteomes" id="UP000093737"/>
    </source>
</evidence>
<feature type="region of interest" description="Disordered" evidence="1">
    <location>
        <begin position="40"/>
        <end position="80"/>
    </location>
</feature>
<dbReference type="AlphaFoldDB" id="A0AA91F9J7"/>
<dbReference type="Proteomes" id="UP000093737">
    <property type="component" value="Unassembled WGS sequence"/>
</dbReference>
<evidence type="ECO:0000313" key="2">
    <source>
        <dbReference type="EMBL" id="OBQ65006.1"/>
    </source>
</evidence>
<protein>
    <submittedName>
        <fullName evidence="2">Uncharacterized protein</fullName>
    </submittedName>
</protein>
<accession>A0AA91F9J7</accession>
<dbReference type="EMBL" id="LYTK01000012">
    <property type="protein sequence ID" value="OBQ65006.1"/>
    <property type="molecule type" value="Genomic_DNA"/>
</dbReference>